<dbReference type="Proteomes" id="UP001174997">
    <property type="component" value="Unassembled WGS sequence"/>
</dbReference>
<feature type="compositionally biased region" description="Basic and acidic residues" evidence="1">
    <location>
        <begin position="568"/>
        <end position="584"/>
    </location>
</feature>
<dbReference type="EMBL" id="JAULSY010000122">
    <property type="protein sequence ID" value="KAK0664450.1"/>
    <property type="molecule type" value="Genomic_DNA"/>
</dbReference>
<feature type="compositionally biased region" description="Low complexity" evidence="1">
    <location>
        <begin position="326"/>
        <end position="338"/>
    </location>
</feature>
<feature type="compositionally biased region" description="Low complexity" evidence="1">
    <location>
        <begin position="110"/>
        <end position="119"/>
    </location>
</feature>
<protein>
    <submittedName>
        <fullName evidence="2">Uncharacterized protein</fullName>
    </submittedName>
</protein>
<feature type="compositionally biased region" description="Acidic residues" evidence="1">
    <location>
        <begin position="21"/>
        <end position="40"/>
    </location>
</feature>
<proteinExistence type="predicted"/>
<feature type="region of interest" description="Disordered" evidence="1">
    <location>
        <begin position="11"/>
        <end position="49"/>
    </location>
</feature>
<feature type="compositionally biased region" description="Polar residues" evidence="1">
    <location>
        <begin position="122"/>
        <end position="174"/>
    </location>
</feature>
<feature type="compositionally biased region" description="Low complexity" evidence="1">
    <location>
        <begin position="247"/>
        <end position="256"/>
    </location>
</feature>
<reference evidence="2" key="1">
    <citation type="submission" date="2023-06" db="EMBL/GenBank/DDBJ databases">
        <title>Genome-scale phylogeny and comparative genomics of the fungal order Sordariales.</title>
        <authorList>
            <consortium name="Lawrence Berkeley National Laboratory"/>
            <person name="Hensen N."/>
            <person name="Bonometti L."/>
            <person name="Westerberg I."/>
            <person name="Brannstrom I.O."/>
            <person name="Guillou S."/>
            <person name="Cros-Aarteil S."/>
            <person name="Calhoun S."/>
            <person name="Haridas S."/>
            <person name="Kuo A."/>
            <person name="Mondo S."/>
            <person name="Pangilinan J."/>
            <person name="Riley R."/>
            <person name="Labutti K."/>
            <person name="Andreopoulos B."/>
            <person name="Lipzen A."/>
            <person name="Chen C."/>
            <person name="Yanf M."/>
            <person name="Daum C."/>
            <person name="Ng V."/>
            <person name="Clum A."/>
            <person name="Steindorff A."/>
            <person name="Ohm R."/>
            <person name="Martin F."/>
            <person name="Silar P."/>
            <person name="Natvig D."/>
            <person name="Lalanne C."/>
            <person name="Gautier V."/>
            <person name="Ament-Velasquez S.L."/>
            <person name="Kruys A."/>
            <person name="Hutchinson M.I."/>
            <person name="Powell A.J."/>
            <person name="Barry K."/>
            <person name="Miller A.N."/>
            <person name="Grigoriev I.V."/>
            <person name="Debuchy R."/>
            <person name="Gladieux P."/>
            <person name="Thoren M.H."/>
            <person name="Johannesson H."/>
        </authorList>
    </citation>
    <scope>NUCLEOTIDE SEQUENCE</scope>
    <source>
        <strain evidence="2">CBS 307.81</strain>
    </source>
</reference>
<evidence type="ECO:0000256" key="1">
    <source>
        <dbReference type="SAM" id="MobiDB-lite"/>
    </source>
</evidence>
<organism evidence="2 3">
    <name type="scientific">Cercophora samala</name>
    <dbReference type="NCBI Taxonomy" id="330535"/>
    <lineage>
        <taxon>Eukaryota</taxon>
        <taxon>Fungi</taxon>
        <taxon>Dikarya</taxon>
        <taxon>Ascomycota</taxon>
        <taxon>Pezizomycotina</taxon>
        <taxon>Sordariomycetes</taxon>
        <taxon>Sordariomycetidae</taxon>
        <taxon>Sordariales</taxon>
        <taxon>Lasiosphaeriaceae</taxon>
        <taxon>Cercophora</taxon>
    </lineage>
</organism>
<feature type="compositionally biased region" description="Low complexity" evidence="1">
    <location>
        <begin position="75"/>
        <end position="102"/>
    </location>
</feature>
<dbReference type="AlphaFoldDB" id="A0AA40D8I3"/>
<accession>A0AA40D8I3</accession>
<feature type="compositionally biased region" description="Gly residues" evidence="1">
    <location>
        <begin position="585"/>
        <end position="596"/>
    </location>
</feature>
<feature type="region of interest" description="Disordered" evidence="1">
    <location>
        <begin position="75"/>
        <end position="289"/>
    </location>
</feature>
<feature type="region of interest" description="Disordered" evidence="1">
    <location>
        <begin position="564"/>
        <end position="596"/>
    </location>
</feature>
<sequence>MSYQWMAQILQQQKQQRGQQEDFDGYEGYDQEGYEEELENEAGGLGYEDYGGFSSANEYEFYDEPVMAKAARITRAQARAQAAAAAAAAASAAAAAAATTTGGDDEESSSHGSDGSDGSVYQAPNTSSPNTDPDPATGQNRPEPTEPTATVNRPRTPDRTGTTSHPQTPYSTGNKPIRTRTPPSTGKKTPAKPSPGPRTVASSSTTTATNKNKNKQTGKEKTPNKGKHLPTPRKTPARPSVPGSNLTPAPAAVDVPDAPPPTTTTTTTINPNAHKALPGGGRPKDVHPTAASDLYWTGYVNYSSRHAATDPDGLVPPQDLLEMDTSSGEESADSVASDDSVKRAGERAKEGVKKAIRESELPPIQYDRLGGILADQPDREKQRRKLGVREVFNDRGEFYKAVGRLLAMGVLGQREVEAVVRGWRAGLKEVDKDREERVEWRREREQMKKVEWEGLGGREYGAMKKKEWRLKGQRKGVSRCFVDKGVFGLLGSQVETAHLWWGRFGKVPGRLVREFRATGAGCRLQGLVWEERLSVTDFEIFLRRWLEWRYGRFMEDRGATRRKRRLREKVERKDKKRMKVEGKGKGPAGGGGVSFP</sequence>
<evidence type="ECO:0000313" key="3">
    <source>
        <dbReference type="Proteomes" id="UP001174997"/>
    </source>
</evidence>
<feature type="compositionally biased region" description="Basic and acidic residues" evidence="1">
    <location>
        <begin position="339"/>
        <end position="356"/>
    </location>
</feature>
<feature type="region of interest" description="Disordered" evidence="1">
    <location>
        <begin position="308"/>
        <end position="356"/>
    </location>
</feature>
<gene>
    <name evidence="2" type="ORF">QBC41DRAFT_359219</name>
</gene>
<evidence type="ECO:0000313" key="2">
    <source>
        <dbReference type="EMBL" id="KAK0664450.1"/>
    </source>
</evidence>
<name>A0AA40D8I3_9PEZI</name>
<keyword evidence="3" id="KW-1185">Reference proteome</keyword>
<comment type="caution">
    <text evidence="2">The sequence shown here is derived from an EMBL/GenBank/DDBJ whole genome shotgun (WGS) entry which is preliminary data.</text>
</comment>